<protein>
    <submittedName>
        <fullName evidence="1">Uncharacterized protein</fullName>
    </submittedName>
</protein>
<dbReference type="AlphaFoldDB" id="A0A6C0D1X5"/>
<evidence type="ECO:0000313" key="1">
    <source>
        <dbReference type="EMBL" id="QHT09705.1"/>
    </source>
</evidence>
<reference evidence="1" key="1">
    <citation type="journal article" date="2020" name="Nature">
        <title>Giant virus diversity and host interactions through global metagenomics.</title>
        <authorList>
            <person name="Schulz F."/>
            <person name="Roux S."/>
            <person name="Paez-Espino D."/>
            <person name="Jungbluth S."/>
            <person name="Walsh D.A."/>
            <person name="Denef V.J."/>
            <person name="McMahon K.D."/>
            <person name="Konstantinidis K.T."/>
            <person name="Eloe-Fadrosh E.A."/>
            <person name="Kyrpides N.C."/>
            <person name="Woyke T."/>
        </authorList>
    </citation>
    <scope>NUCLEOTIDE SEQUENCE</scope>
    <source>
        <strain evidence="1">GVMAG-M-3300023174-102</strain>
    </source>
</reference>
<name>A0A6C0D1X5_9ZZZZ</name>
<sequence>MNNKLIFQNPDMSLYIGKIDKIKIIKPISIINYPNTKFKHISVILQKNDNFFDNNRPITEYIPSDVRINIPNNVSVSFLHSNHEEFFTTFGYTIRDHLHVIDNILIIIR</sequence>
<accession>A0A6C0D1X5</accession>
<proteinExistence type="predicted"/>
<dbReference type="EMBL" id="MN739514">
    <property type="protein sequence ID" value="QHT09705.1"/>
    <property type="molecule type" value="Genomic_DNA"/>
</dbReference>
<organism evidence="1">
    <name type="scientific">viral metagenome</name>
    <dbReference type="NCBI Taxonomy" id="1070528"/>
    <lineage>
        <taxon>unclassified sequences</taxon>
        <taxon>metagenomes</taxon>
        <taxon>organismal metagenomes</taxon>
    </lineage>
</organism>